<keyword evidence="4" id="KW-0418">Kinase</keyword>
<evidence type="ECO:0000256" key="2">
    <source>
        <dbReference type="SAM" id="Phobius"/>
    </source>
</evidence>
<keyword evidence="2" id="KW-0472">Membrane</keyword>
<feature type="domain" description="Signal transduction histidine kinase internal region" evidence="3">
    <location>
        <begin position="295"/>
        <end position="373"/>
    </location>
</feature>
<feature type="transmembrane region" description="Helical" evidence="2">
    <location>
        <begin position="137"/>
        <end position="156"/>
    </location>
</feature>
<protein>
    <submittedName>
        <fullName evidence="4">Sensor histidine kinase</fullName>
        <ecNumber evidence="4">2.7.13.3</ecNumber>
    </submittedName>
</protein>
<evidence type="ECO:0000256" key="1">
    <source>
        <dbReference type="SAM" id="Coils"/>
    </source>
</evidence>
<evidence type="ECO:0000313" key="5">
    <source>
        <dbReference type="Proteomes" id="UP001597512"/>
    </source>
</evidence>
<feature type="coiled-coil region" evidence="1">
    <location>
        <begin position="266"/>
        <end position="303"/>
    </location>
</feature>
<dbReference type="EMBL" id="JBHUOM010000026">
    <property type="protein sequence ID" value="MFD2937387.1"/>
    <property type="molecule type" value="Genomic_DNA"/>
</dbReference>
<dbReference type="InterPro" id="IPR050640">
    <property type="entry name" value="Bact_2-comp_sensor_kinase"/>
</dbReference>
<dbReference type="RefSeq" id="WP_381507353.1">
    <property type="nucleotide sequence ID" value="NZ_JBHUOM010000026.1"/>
</dbReference>
<name>A0ABW6ARZ6_9BACT</name>
<sequence length="491" mass="57067">MATQKNEQTIHQLLKRTLHTLTRPVAENQRRLLLVVNLTYLVLATEFIFSEWFSTGLAVPDNLLWYVYILVGITNAISAVYTYVNMSPTQARRVLGVTIGFRTNNLYEKRLRWMSLIAIMIMSFCFMVGIGNPSSDTLLTDFALGHSLIVLIAMLLGREASFAWFLVVLSILVYTSFFQKGYSHQYNYLTPVESSRYETALRQGKPWAVKRGEWLKANHLTPPKVSRYFNMWFIFILVAYLSAYYFTDSARKVNDTLPLVEQDMKIALEEAHRQELQQMRDDEERLLLRQDALDAELKNLKAQINPHFLFNTLNYFYMKSLEHSDELANSILMLSDIMQYSVRDSIDKVGLDEEIKHMEQFIELVQLRNNHKLCIDFSVKGPVNQIQILPFLLIGLLENAFKHGNMMNSEKPLIIKLDVTPPHLDFFTCNQKNLKKQVKSTQIGLTNTRRRLDLTYRAFTFDIDQDEESFCIKLVLDTNDFKESYLSHTNA</sequence>
<feature type="transmembrane region" description="Helical" evidence="2">
    <location>
        <begin position="32"/>
        <end position="53"/>
    </location>
</feature>
<keyword evidence="2" id="KW-0812">Transmembrane</keyword>
<dbReference type="PANTHER" id="PTHR34220">
    <property type="entry name" value="SENSOR HISTIDINE KINASE YPDA"/>
    <property type="match status" value="1"/>
</dbReference>
<keyword evidence="1" id="KW-0175">Coiled coil</keyword>
<dbReference type="Proteomes" id="UP001597512">
    <property type="component" value="Unassembled WGS sequence"/>
</dbReference>
<feature type="transmembrane region" description="Helical" evidence="2">
    <location>
        <begin position="111"/>
        <end position="131"/>
    </location>
</feature>
<evidence type="ECO:0000259" key="3">
    <source>
        <dbReference type="Pfam" id="PF06580"/>
    </source>
</evidence>
<comment type="caution">
    <text evidence="4">The sequence shown here is derived from an EMBL/GenBank/DDBJ whole genome shotgun (WGS) entry which is preliminary data.</text>
</comment>
<dbReference type="PANTHER" id="PTHR34220:SF7">
    <property type="entry name" value="SENSOR HISTIDINE KINASE YPDA"/>
    <property type="match status" value="1"/>
</dbReference>
<gene>
    <name evidence="4" type="ORF">ACFS25_26680</name>
</gene>
<reference evidence="5" key="1">
    <citation type="journal article" date="2019" name="Int. J. Syst. Evol. Microbiol.">
        <title>The Global Catalogue of Microorganisms (GCM) 10K type strain sequencing project: providing services to taxonomists for standard genome sequencing and annotation.</title>
        <authorList>
            <consortium name="The Broad Institute Genomics Platform"/>
            <consortium name="The Broad Institute Genome Sequencing Center for Infectious Disease"/>
            <person name="Wu L."/>
            <person name="Ma J."/>
        </authorList>
    </citation>
    <scope>NUCLEOTIDE SEQUENCE [LARGE SCALE GENOMIC DNA]</scope>
    <source>
        <strain evidence="5">KCTC 52490</strain>
    </source>
</reference>
<feature type="transmembrane region" description="Helical" evidence="2">
    <location>
        <begin position="65"/>
        <end position="84"/>
    </location>
</feature>
<dbReference type="InterPro" id="IPR010559">
    <property type="entry name" value="Sig_transdc_His_kin_internal"/>
</dbReference>
<dbReference type="Pfam" id="PF06580">
    <property type="entry name" value="His_kinase"/>
    <property type="match status" value="1"/>
</dbReference>
<keyword evidence="5" id="KW-1185">Reference proteome</keyword>
<feature type="transmembrane region" description="Helical" evidence="2">
    <location>
        <begin position="228"/>
        <end position="247"/>
    </location>
</feature>
<proteinExistence type="predicted"/>
<feature type="transmembrane region" description="Helical" evidence="2">
    <location>
        <begin position="163"/>
        <end position="182"/>
    </location>
</feature>
<accession>A0ABW6ARZ6</accession>
<organism evidence="4 5">
    <name type="scientific">Spirosoma flavum</name>
    <dbReference type="NCBI Taxonomy" id="2048557"/>
    <lineage>
        <taxon>Bacteria</taxon>
        <taxon>Pseudomonadati</taxon>
        <taxon>Bacteroidota</taxon>
        <taxon>Cytophagia</taxon>
        <taxon>Cytophagales</taxon>
        <taxon>Cytophagaceae</taxon>
        <taxon>Spirosoma</taxon>
    </lineage>
</organism>
<keyword evidence="2" id="KW-1133">Transmembrane helix</keyword>
<dbReference type="GO" id="GO:0004673">
    <property type="term" value="F:protein histidine kinase activity"/>
    <property type="evidence" value="ECO:0007669"/>
    <property type="project" value="UniProtKB-EC"/>
</dbReference>
<evidence type="ECO:0000313" key="4">
    <source>
        <dbReference type="EMBL" id="MFD2937387.1"/>
    </source>
</evidence>
<dbReference type="EC" id="2.7.13.3" evidence="4"/>
<keyword evidence="4" id="KW-0808">Transferase</keyword>